<gene>
    <name evidence="2" type="ORF">PGO_010590</name>
</gene>
<dbReference type="GeneID" id="39745609"/>
<comment type="caution">
    <text evidence="2">The sequence shown here is derived from an EMBL/GenBank/DDBJ whole genome shotgun (WGS) entry which is preliminary data.</text>
</comment>
<dbReference type="OMA" id="TKEMYKY"/>
<dbReference type="OrthoDB" id="370735at2759"/>
<dbReference type="EMBL" id="BDQF01000001">
    <property type="protein sequence ID" value="GAW78911.1"/>
    <property type="molecule type" value="Genomic_DNA"/>
</dbReference>
<dbReference type="Proteomes" id="UP000195521">
    <property type="component" value="Unassembled WGS sequence"/>
</dbReference>
<evidence type="ECO:0000313" key="3">
    <source>
        <dbReference type="Proteomes" id="UP000195521"/>
    </source>
</evidence>
<feature type="compositionally biased region" description="Polar residues" evidence="1">
    <location>
        <begin position="139"/>
        <end position="156"/>
    </location>
</feature>
<protein>
    <recommendedName>
        <fullName evidence="4">Mediator of RNA polymerase II transcription subunit 10</fullName>
    </recommendedName>
</protein>
<organism evidence="2 3">
    <name type="scientific">Plasmodium gonderi</name>
    <dbReference type="NCBI Taxonomy" id="77519"/>
    <lineage>
        <taxon>Eukaryota</taxon>
        <taxon>Sar</taxon>
        <taxon>Alveolata</taxon>
        <taxon>Apicomplexa</taxon>
        <taxon>Aconoidasida</taxon>
        <taxon>Haemosporida</taxon>
        <taxon>Plasmodiidae</taxon>
        <taxon>Plasmodium</taxon>
        <taxon>Plasmodium (Plasmodium)</taxon>
    </lineage>
</organism>
<evidence type="ECO:0008006" key="4">
    <source>
        <dbReference type="Google" id="ProtNLM"/>
    </source>
</evidence>
<keyword evidence="3" id="KW-1185">Reference proteome</keyword>
<name>A0A1Y1J8S5_PLAGO</name>
<sequence length="316" mass="36842">MSENKGRIMLKIHLGNDDENKKQLAQNEKNKVINLKDSKRWKEYSKNNTDGREEHDEFCNNGREKRDVENYKIHKKRIREDRLEEKITSIISKLTKIACICEDQNNYISDNNNSITNSKENSKGDSHTHSRTHSRTRSNDNSLEYSQGCSAEQSGENNREKKNSRICRKLTKEMYKYEKCLISLNNFINDKNNKLDEITFPNGLVKAVDNYISPDVWIYKYLLLECKKQSDKYRNLIQNIATFDSTLRSKIINEHVDKITMPIYPPLAHTKLDGLPSPGEKNYYKNVHIPKELADAYFENLKRRKTDQGEGGGKDA</sequence>
<feature type="compositionally biased region" description="Polar residues" evidence="1">
    <location>
        <begin position="110"/>
        <end position="119"/>
    </location>
</feature>
<proteinExistence type="predicted"/>
<dbReference type="AlphaFoldDB" id="A0A1Y1J8S5"/>
<feature type="region of interest" description="Disordered" evidence="1">
    <location>
        <begin position="110"/>
        <end position="163"/>
    </location>
</feature>
<evidence type="ECO:0000256" key="1">
    <source>
        <dbReference type="SAM" id="MobiDB-lite"/>
    </source>
</evidence>
<evidence type="ECO:0000313" key="2">
    <source>
        <dbReference type="EMBL" id="GAW78911.1"/>
    </source>
</evidence>
<accession>A0A1Y1J8S5</accession>
<dbReference type="RefSeq" id="XP_028541500.1">
    <property type="nucleotide sequence ID" value="XM_028685699.1"/>
</dbReference>
<reference evidence="3" key="1">
    <citation type="submission" date="2017-04" db="EMBL/GenBank/DDBJ databases">
        <title>Plasmodium gonderi genome.</title>
        <authorList>
            <person name="Arisue N."/>
            <person name="Honma H."/>
            <person name="Kawai S."/>
            <person name="Tougan T."/>
            <person name="Tanabe K."/>
            <person name="Horii T."/>
        </authorList>
    </citation>
    <scope>NUCLEOTIDE SEQUENCE [LARGE SCALE GENOMIC DNA]</scope>
    <source>
        <strain evidence="3">ATCC 30045</strain>
    </source>
</reference>